<dbReference type="GO" id="GO:0016020">
    <property type="term" value="C:membrane"/>
    <property type="evidence" value="ECO:0007669"/>
    <property type="project" value="UniProtKB-SubCell"/>
</dbReference>
<protein>
    <submittedName>
        <fullName evidence="15">Cytochrome P450</fullName>
    </submittedName>
</protein>
<keyword evidence="7 14" id="KW-1133">Transmembrane helix</keyword>
<dbReference type="Gramene" id="EOY19787">
    <property type="protein sequence ID" value="EOY19787"/>
    <property type="gene ID" value="TCM_045126"/>
</dbReference>
<dbReference type="PRINTS" id="PR00385">
    <property type="entry name" value="P450"/>
</dbReference>
<dbReference type="InterPro" id="IPR017972">
    <property type="entry name" value="Cyt_P450_CS"/>
</dbReference>
<dbReference type="InterPro" id="IPR002401">
    <property type="entry name" value="Cyt_P450_E_grp-I"/>
</dbReference>
<dbReference type="GO" id="GO:0016491">
    <property type="term" value="F:oxidoreductase activity"/>
    <property type="evidence" value="ECO:0000318"/>
    <property type="project" value="GO_Central"/>
</dbReference>
<keyword evidence="5 14" id="KW-0812">Transmembrane</keyword>
<evidence type="ECO:0000313" key="15">
    <source>
        <dbReference type="EMBL" id="EOY19787.1"/>
    </source>
</evidence>
<dbReference type="CDD" id="cd11072">
    <property type="entry name" value="CYP71-like"/>
    <property type="match status" value="1"/>
</dbReference>
<keyword evidence="6 12" id="KW-0479">Metal-binding</keyword>
<dbReference type="FunFam" id="1.10.630.10:FF:000011">
    <property type="entry name" value="Cytochrome P450 83B1"/>
    <property type="match status" value="1"/>
</dbReference>
<evidence type="ECO:0000256" key="13">
    <source>
        <dbReference type="RuleBase" id="RU000461"/>
    </source>
</evidence>
<dbReference type="FunCoup" id="A0A061FSW2">
    <property type="interactions" value="268"/>
</dbReference>
<keyword evidence="8 13" id="KW-0560">Oxidoreductase</keyword>
<evidence type="ECO:0000256" key="4">
    <source>
        <dbReference type="ARBA" id="ARBA00022617"/>
    </source>
</evidence>
<accession>A0A061FSW2</accession>
<comment type="subcellular location">
    <subcellularLocation>
        <location evidence="2">Membrane</location>
        <topology evidence="2">Single-pass membrane protein</topology>
    </subcellularLocation>
</comment>
<keyword evidence="4 12" id="KW-0349">Heme</keyword>
<keyword evidence="11 14" id="KW-0472">Membrane</keyword>
<dbReference type="GO" id="GO:0005506">
    <property type="term" value="F:iron ion binding"/>
    <property type="evidence" value="ECO:0007669"/>
    <property type="project" value="InterPro"/>
</dbReference>
<dbReference type="GO" id="GO:0004497">
    <property type="term" value="F:monooxygenase activity"/>
    <property type="evidence" value="ECO:0007669"/>
    <property type="project" value="UniProtKB-KW"/>
</dbReference>
<evidence type="ECO:0000256" key="3">
    <source>
        <dbReference type="ARBA" id="ARBA00010617"/>
    </source>
</evidence>
<keyword evidence="10 13" id="KW-0503">Monooxygenase</keyword>
<dbReference type="SUPFAM" id="SSF48264">
    <property type="entry name" value="Cytochrome P450"/>
    <property type="match status" value="1"/>
</dbReference>
<dbReference type="InParanoid" id="A0A061FSW2"/>
<dbReference type="HOGENOM" id="CLU_001570_4_1_1"/>
<organism evidence="15 16">
    <name type="scientific">Theobroma cacao</name>
    <name type="common">Cacao</name>
    <name type="synonym">Cocoa</name>
    <dbReference type="NCBI Taxonomy" id="3641"/>
    <lineage>
        <taxon>Eukaryota</taxon>
        <taxon>Viridiplantae</taxon>
        <taxon>Streptophyta</taxon>
        <taxon>Embryophyta</taxon>
        <taxon>Tracheophyta</taxon>
        <taxon>Spermatophyta</taxon>
        <taxon>Magnoliopsida</taxon>
        <taxon>eudicotyledons</taxon>
        <taxon>Gunneridae</taxon>
        <taxon>Pentapetalae</taxon>
        <taxon>rosids</taxon>
        <taxon>malvids</taxon>
        <taxon>Malvales</taxon>
        <taxon>Malvaceae</taxon>
        <taxon>Byttnerioideae</taxon>
        <taxon>Theobroma</taxon>
    </lineage>
</organism>
<evidence type="ECO:0000256" key="7">
    <source>
        <dbReference type="ARBA" id="ARBA00022989"/>
    </source>
</evidence>
<keyword evidence="9 12" id="KW-0408">Iron</keyword>
<evidence type="ECO:0000256" key="8">
    <source>
        <dbReference type="ARBA" id="ARBA00023002"/>
    </source>
</evidence>
<dbReference type="AlphaFoldDB" id="A0A061FSW2"/>
<dbReference type="PRINTS" id="PR00463">
    <property type="entry name" value="EP450I"/>
</dbReference>
<dbReference type="Gene3D" id="1.10.630.10">
    <property type="entry name" value="Cytochrome P450"/>
    <property type="match status" value="1"/>
</dbReference>
<evidence type="ECO:0000256" key="12">
    <source>
        <dbReference type="PIRSR" id="PIRSR602401-1"/>
    </source>
</evidence>
<sequence>MQKFTMGLLPFFVILALPILVLFFLRKHKRNPPGPLGLPLIGNLLQLASSPAPHIYLWKLSQKYGSLMSLQLGLRPTLVFSSAKMAKTILKTHDLDFCSRPRFLGQYKLSYNALDLAFSPYNSYWREIRKICVVHLFNLNRVLFYRPIREDEIARMIKKISKSSYDLKPINLSELLMYVTSTITCRIAFGKRYDDEDSERSRFHGLLNETQAMFGSFFVADYFPFMGWVDRLSGLHGRLEKNFKDFDIFYQELINDHLDPNRPKSEQEDIIDVLLQIWKDRVFQVDLTFDHIKAVLMNMFVAGTDTSAATVIWAMTFLLKNPRSMKKVQEEVRNLIGNNDFVNEDDIQDLPYLKAVIKETFRLQPIAPLLLPRETIRKCDIDGYEIPAQTLVFVNAWAIGKDPEAWENPNEFYPERFIGSSIDYKGLDFELIPFGAGRRGCPGIHMGIATVELALANLLCKFDWEMPAGMNKDDLDFDVIPGLAMHKKNALCLVARKINILI</sequence>
<proteinExistence type="inferred from homology"/>
<evidence type="ECO:0000256" key="10">
    <source>
        <dbReference type="ARBA" id="ARBA00023033"/>
    </source>
</evidence>
<dbReference type="eggNOG" id="KOG0156">
    <property type="taxonomic scope" value="Eukaryota"/>
</dbReference>
<evidence type="ECO:0000256" key="2">
    <source>
        <dbReference type="ARBA" id="ARBA00004167"/>
    </source>
</evidence>
<dbReference type="Proteomes" id="UP000026915">
    <property type="component" value="Chromosome 10"/>
</dbReference>
<dbReference type="OMA" id="IFTFYMG"/>
<evidence type="ECO:0000256" key="9">
    <source>
        <dbReference type="ARBA" id="ARBA00023004"/>
    </source>
</evidence>
<dbReference type="GO" id="GO:0016705">
    <property type="term" value="F:oxidoreductase activity, acting on paired donors, with incorporation or reduction of molecular oxygen"/>
    <property type="evidence" value="ECO:0007669"/>
    <property type="project" value="InterPro"/>
</dbReference>
<dbReference type="Pfam" id="PF00067">
    <property type="entry name" value="p450"/>
    <property type="match status" value="1"/>
</dbReference>
<dbReference type="PANTHER" id="PTHR47955">
    <property type="entry name" value="CYTOCHROME P450 FAMILY 71 PROTEIN"/>
    <property type="match status" value="1"/>
</dbReference>
<evidence type="ECO:0000256" key="11">
    <source>
        <dbReference type="ARBA" id="ARBA00023136"/>
    </source>
</evidence>
<evidence type="ECO:0000313" key="16">
    <source>
        <dbReference type="Proteomes" id="UP000026915"/>
    </source>
</evidence>
<dbReference type="EMBL" id="CM001888">
    <property type="protein sequence ID" value="EOY19787.1"/>
    <property type="molecule type" value="Genomic_DNA"/>
</dbReference>
<evidence type="ECO:0000256" key="5">
    <source>
        <dbReference type="ARBA" id="ARBA00022692"/>
    </source>
</evidence>
<gene>
    <name evidence="15" type="ORF">TCM_045126</name>
</gene>
<feature type="binding site" description="axial binding residue" evidence="12">
    <location>
        <position position="441"/>
    </location>
    <ligand>
        <name>heme</name>
        <dbReference type="ChEBI" id="CHEBI:30413"/>
    </ligand>
    <ligandPart>
        <name>Fe</name>
        <dbReference type="ChEBI" id="CHEBI:18248"/>
    </ligandPart>
</feature>
<dbReference type="PANTHER" id="PTHR47955:SF22">
    <property type="entry name" value="CYTOCHROME P450 83B1-LIKE"/>
    <property type="match status" value="1"/>
</dbReference>
<evidence type="ECO:0000256" key="14">
    <source>
        <dbReference type="SAM" id="Phobius"/>
    </source>
</evidence>
<name>A0A061FSW2_THECC</name>
<evidence type="ECO:0000256" key="1">
    <source>
        <dbReference type="ARBA" id="ARBA00001971"/>
    </source>
</evidence>
<dbReference type="InterPro" id="IPR036396">
    <property type="entry name" value="Cyt_P450_sf"/>
</dbReference>
<reference evidence="15 16" key="1">
    <citation type="journal article" date="2013" name="Genome Biol.">
        <title>The genome sequence of the most widely cultivated cacao type and its use to identify candidate genes regulating pod color.</title>
        <authorList>
            <person name="Motamayor J.C."/>
            <person name="Mockaitis K."/>
            <person name="Schmutz J."/>
            <person name="Haiminen N."/>
            <person name="Iii D.L."/>
            <person name="Cornejo O."/>
            <person name="Findley S.D."/>
            <person name="Zheng P."/>
            <person name="Utro F."/>
            <person name="Royaert S."/>
            <person name="Saski C."/>
            <person name="Jenkins J."/>
            <person name="Podicheti R."/>
            <person name="Zhao M."/>
            <person name="Scheffler B.E."/>
            <person name="Stack J.C."/>
            <person name="Feltus F.A."/>
            <person name="Mustiga G.M."/>
            <person name="Amores F."/>
            <person name="Phillips W."/>
            <person name="Marelli J.P."/>
            <person name="May G.D."/>
            <person name="Shapiro H."/>
            <person name="Ma J."/>
            <person name="Bustamante C.D."/>
            <person name="Schnell R.J."/>
            <person name="Main D."/>
            <person name="Gilbert D."/>
            <person name="Parida L."/>
            <person name="Kuhn D.N."/>
        </authorList>
    </citation>
    <scope>NUCLEOTIDE SEQUENCE [LARGE SCALE GENOMIC DNA]</scope>
    <source>
        <strain evidence="16">cv. Matina 1-6</strain>
    </source>
</reference>
<dbReference type="InterPro" id="IPR001128">
    <property type="entry name" value="Cyt_P450"/>
</dbReference>
<evidence type="ECO:0000256" key="6">
    <source>
        <dbReference type="ARBA" id="ARBA00022723"/>
    </source>
</evidence>
<feature type="transmembrane region" description="Helical" evidence="14">
    <location>
        <begin position="6"/>
        <end position="25"/>
    </location>
</feature>
<dbReference type="GO" id="GO:0020037">
    <property type="term" value="F:heme binding"/>
    <property type="evidence" value="ECO:0007669"/>
    <property type="project" value="InterPro"/>
</dbReference>
<comment type="cofactor">
    <cofactor evidence="1 12">
        <name>heme</name>
        <dbReference type="ChEBI" id="CHEBI:30413"/>
    </cofactor>
</comment>
<keyword evidence="16" id="KW-1185">Reference proteome</keyword>
<dbReference type="PROSITE" id="PS00086">
    <property type="entry name" value="CYTOCHROME_P450"/>
    <property type="match status" value="1"/>
</dbReference>
<comment type="similarity">
    <text evidence="3 13">Belongs to the cytochrome P450 family.</text>
</comment>